<evidence type="ECO:0008006" key="3">
    <source>
        <dbReference type="Google" id="ProtNLM"/>
    </source>
</evidence>
<feature type="region of interest" description="Disordered" evidence="1">
    <location>
        <begin position="1108"/>
        <end position="1132"/>
    </location>
</feature>
<organism evidence="2">
    <name type="scientific">Fagus sylvatica</name>
    <name type="common">Beechnut</name>
    <dbReference type="NCBI Taxonomy" id="28930"/>
    <lineage>
        <taxon>Eukaryota</taxon>
        <taxon>Viridiplantae</taxon>
        <taxon>Streptophyta</taxon>
        <taxon>Embryophyta</taxon>
        <taxon>Tracheophyta</taxon>
        <taxon>Spermatophyta</taxon>
        <taxon>Magnoliopsida</taxon>
        <taxon>eudicotyledons</taxon>
        <taxon>Gunneridae</taxon>
        <taxon>Pentapetalae</taxon>
        <taxon>rosids</taxon>
        <taxon>fabids</taxon>
        <taxon>Fagales</taxon>
        <taxon>Fagaceae</taxon>
        <taxon>Fagus</taxon>
    </lineage>
</organism>
<evidence type="ECO:0000256" key="1">
    <source>
        <dbReference type="SAM" id="MobiDB-lite"/>
    </source>
</evidence>
<proteinExistence type="predicted"/>
<dbReference type="PANTHER" id="PTHR33047:SF8">
    <property type="entry name" value="REGULATOR OF RDNA TRANSCRIPTION PROTEIN 15"/>
    <property type="match status" value="1"/>
</dbReference>
<feature type="region of interest" description="Disordered" evidence="1">
    <location>
        <begin position="450"/>
        <end position="515"/>
    </location>
</feature>
<reference evidence="2" key="1">
    <citation type="submission" date="2018-02" db="EMBL/GenBank/DDBJ databases">
        <authorList>
            <person name="Cohen D.B."/>
            <person name="Kent A.D."/>
        </authorList>
    </citation>
    <scope>NUCLEOTIDE SEQUENCE</scope>
</reference>
<feature type="region of interest" description="Disordered" evidence="1">
    <location>
        <begin position="363"/>
        <end position="389"/>
    </location>
</feature>
<dbReference type="EMBL" id="OIVN01005495">
    <property type="protein sequence ID" value="SPD22728.1"/>
    <property type="molecule type" value="Genomic_DNA"/>
</dbReference>
<feature type="region of interest" description="Disordered" evidence="1">
    <location>
        <begin position="721"/>
        <end position="758"/>
    </location>
</feature>
<dbReference type="AlphaFoldDB" id="A0A2N9IE46"/>
<accession>A0A2N9IE46</accession>
<gene>
    <name evidence="2" type="ORF">FSB_LOCUS50610</name>
</gene>
<feature type="region of interest" description="Disordered" evidence="1">
    <location>
        <begin position="66"/>
        <end position="140"/>
    </location>
</feature>
<feature type="compositionally biased region" description="Basic and acidic residues" evidence="1">
    <location>
        <begin position="732"/>
        <end position="757"/>
    </location>
</feature>
<feature type="region of interest" description="Disordered" evidence="1">
    <location>
        <begin position="778"/>
        <end position="801"/>
    </location>
</feature>
<evidence type="ECO:0000313" key="2">
    <source>
        <dbReference type="EMBL" id="SPD22728.1"/>
    </source>
</evidence>
<feature type="compositionally biased region" description="Basic residues" evidence="1">
    <location>
        <begin position="90"/>
        <end position="103"/>
    </location>
</feature>
<feature type="compositionally biased region" description="Basic residues" evidence="1">
    <location>
        <begin position="111"/>
        <end position="121"/>
    </location>
</feature>
<feature type="region of interest" description="Disordered" evidence="1">
    <location>
        <begin position="863"/>
        <end position="886"/>
    </location>
</feature>
<dbReference type="PANTHER" id="PTHR33047">
    <property type="entry name" value="PROTEIN TAR1"/>
    <property type="match status" value="1"/>
</dbReference>
<name>A0A2N9IE46_FAGSY</name>
<sequence>MGCPCQGMLPRLPRHAMQGLPRPRHVLPWQCQGWQGMGCQGLGWQRHGLAMAKACVAMAKARPRLRQGNAAKAKARQGMPRPSTGQGKAAKAKARHAKAKAKARLPGPRLRQGKAKAKAKARLPGPRQCQPMVEEGGDESKRHRAESQWIVAARPLCHLQYPVAYLSRLQRILPVTRWELYFKAAHTARPPRGLHQRHVPSGARRPLLRVGNRATGTRIASSPDSDLEAFSHNPAHGSFAPLAFQPSAMTNSHVPYWWVNNPTLGEFCFTMIGRADIEGSKSNVAMNAWLPQASYPCGNFSDTSSFKFRRSKGSIGHAFTVRIRTGNQNQTSFYPFVPHEISVLVELILGHLRYLLTDVPPQPNSPPDNVFRPDRPAEASLGSKKRGIAPPPIHGISKITLKVVVFHFRLSAPTYPTPLKSFHKVGLESSSTGSSFPADSAKPVPLAVVSLDSRQGHSESTVRRPGKTAETIVPNLSPGRHAATRSRRGSSSSSPPTADGFGTGTPVPSPQSQSFSRGYGSILPTSLAYIVPSTRGCSPWRPDAVMSTTGRGWHSVLRIFKGRRGRTGHHATCGALPAAGPYLRLSRFQGGQAICTDGRSARARAPGFAATAAPSYSSGPGTCPDGRVSAQLGTVTRLPVHPASPVLLTKNGPLGALDSLTRLNEAAAPSYLFKVCSHSNPSQKIKVGRRCNPQGDPANQLPYALRVYWPVDSHTCQTPWSVFQDGPNGEPAGRRQEHADAEARQEARAAHHDRDDDVSAGMTTARAWAAVAIRVGPRPESIGGPAHHRSTSDRGASPAPIRFPPDNFKHSLTLFSKSFSSFPRGTCLLSVSRPYLALDGIYRPIGAAFPNNPTRRQRLVVRQGPGTTGLSPSPAPPSRGLGPGPPLRTLLQTTIRTPRDVRFSSWALPGSLAVTKGILAHGRPTSATKRDPAPLARRGRLGATVRDTQADVPSAEWRRAQLAFKDSMIHGILQFTPNVDAGTHIVSEAAGDALWFQFLGTFRAGVRFTDEVATVASNGLWPDGRHGVPPTVWGRKAAKPLAPCGYHAFSGRSAGAGFDNDPSAAPCGYHAFSGRSAGAGFDNDPSAGSPTETLLRLLLPLNDKVQWTSRDVAGSEPPTSPRSEHFTGPFNR</sequence>
<protein>
    <recommendedName>
        <fullName evidence="3">Senescence-associated protein</fullName>
    </recommendedName>
</protein>
<dbReference type="InterPro" id="IPR052997">
    <property type="entry name" value="RRT15-like"/>
</dbReference>